<dbReference type="OrthoDB" id="10051617at2759"/>
<keyword evidence="9" id="KW-0539">Nucleus</keyword>
<sequence length="390" mass="43971">MSQQTSLNLSINYTKQELDSTTTLDKAVKSPLPQAYTPFSLSSPRVLNTSSCTTQHSTGLLTPCRQVGLRRRSIRNAISPTCSDTTSSASPITLRFVGPIGSSRKLRKLDKHVPHEKETSRSSGKRLNLENVTEKAKQSRYEGTEESIQGKCEERNKNHTENFNNNKGQQSDIGVFKDSDTKNRSDSYSMISSGNSDKEKVMRKTKLESLDDKTQQCSVEKPCCKDLDLQSSSSNDAHNVIISESGNDECLTEKSQIENMDDNTQQFYADTPSSSNLDFQSNSNNEDKMVNSENMIECTEENLNILKQQITAKEEEIKRLKLILLYKKKHNVNELATEITRWKEGCQEALRRLHQASVLQGYQHSMIQLMEMFGIPPKAVGYDEDADDFV</sequence>
<proteinExistence type="inferred from homology"/>
<organism evidence="13 14">
    <name type="scientific">Cryptotermes secundus</name>
    <dbReference type="NCBI Taxonomy" id="105785"/>
    <lineage>
        <taxon>Eukaryota</taxon>
        <taxon>Metazoa</taxon>
        <taxon>Ecdysozoa</taxon>
        <taxon>Arthropoda</taxon>
        <taxon>Hexapoda</taxon>
        <taxon>Insecta</taxon>
        <taxon>Pterygota</taxon>
        <taxon>Neoptera</taxon>
        <taxon>Polyneoptera</taxon>
        <taxon>Dictyoptera</taxon>
        <taxon>Blattodea</taxon>
        <taxon>Blattoidea</taxon>
        <taxon>Termitoidae</taxon>
        <taxon>Kalotermitidae</taxon>
        <taxon>Cryptotermitinae</taxon>
        <taxon>Cryptotermes</taxon>
    </lineage>
</organism>
<feature type="compositionally biased region" description="Polar residues" evidence="12">
    <location>
        <begin position="266"/>
        <end position="284"/>
    </location>
</feature>
<evidence type="ECO:0000256" key="9">
    <source>
        <dbReference type="ARBA" id="ARBA00023242"/>
    </source>
</evidence>
<dbReference type="Proteomes" id="UP000235965">
    <property type="component" value="Unassembled WGS sequence"/>
</dbReference>
<accession>A0A2J7PBC3</accession>
<dbReference type="PANTHER" id="PTHR28643">
    <property type="entry name" value="SWI5-DEPENDENT RECOMBINATION DNA REPAIR PROTEIN 1 HOMOLOG"/>
    <property type="match status" value="1"/>
</dbReference>
<comment type="caution">
    <text evidence="13">The sequence shown here is derived from an EMBL/GenBank/DDBJ whole genome shotgun (WGS) entry which is preliminary data.</text>
</comment>
<comment type="similarity">
    <text evidence="2">Belongs to the SFR1/MEI5 family.</text>
</comment>
<evidence type="ECO:0000256" key="7">
    <source>
        <dbReference type="ARBA" id="ARBA00023163"/>
    </source>
</evidence>
<feature type="region of interest" description="Disordered" evidence="12">
    <location>
        <begin position="266"/>
        <end position="286"/>
    </location>
</feature>
<dbReference type="InterPro" id="IPR042429">
    <property type="entry name" value="SFR1"/>
</dbReference>
<evidence type="ECO:0000256" key="11">
    <source>
        <dbReference type="SAM" id="Coils"/>
    </source>
</evidence>
<keyword evidence="7" id="KW-0804">Transcription</keyword>
<dbReference type="GO" id="GO:0003713">
    <property type="term" value="F:transcription coactivator activity"/>
    <property type="evidence" value="ECO:0007669"/>
    <property type="project" value="InterPro"/>
</dbReference>
<feature type="compositionally biased region" description="Basic and acidic residues" evidence="12">
    <location>
        <begin position="132"/>
        <end position="143"/>
    </location>
</feature>
<feature type="compositionally biased region" description="Basic and acidic residues" evidence="12">
    <location>
        <begin position="175"/>
        <end position="185"/>
    </location>
</feature>
<dbReference type="InterPro" id="IPR018468">
    <property type="entry name" value="SFR1/Mei5"/>
</dbReference>
<evidence type="ECO:0000313" key="14">
    <source>
        <dbReference type="Proteomes" id="UP000235965"/>
    </source>
</evidence>
<evidence type="ECO:0000256" key="1">
    <source>
        <dbReference type="ARBA" id="ARBA00004123"/>
    </source>
</evidence>
<reference evidence="13 14" key="1">
    <citation type="submission" date="2017-12" db="EMBL/GenBank/DDBJ databases">
        <title>Hemimetabolous genomes reveal molecular basis of termite eusociality.</title>
        <authorList>
            <person name="Harrison M.C."/>
            <person name="Jongepier E."/>
            <person name="Robertson H.M."/>
            <person name="Arning N."/>
            <person name="Bitard-Feildel T."/>
            <person name="Chao H."/>
            <person name="Childers C.P."/>
            <person name="Dinh H."/>
            <person name="Doddapaneni H."/>
            <person name="Dugan S."/>
            <person name="Gowin J."/>
            <person name="Greiner C."/>
            <person name="Han Y."/>
            <person name="Hu H."/>
            <person name="Hughes D.S.T."/>
            <person name="Huylmans A.-K."/>
            <person name="Kemena C."/>
            <person name="Kremer L.P.M."/>
            <person name="Lee S.L."/>
            <person name="Lopez-Ezquerra A."/>
            <person name="Mallet L."/>
            <person name="Monroy-Kuhn J.M."/>
            <person name="Moser A."/>
            <person name="Murali S.C."/>
            <person name="Muzny D.M."/>
            <person name="Otani S."/>
            <person name="Piulachs M.-D."/>
            <person name="Poelchau M."/>
            <person name="Qu J."/>
            <person name="Schaub F."/>
            <person name="Wada-Katsumata A."/>
            <person name="Worley K.C."/>
            <person name="Xie Q."/>
            <person name="Ylla G."/>
            <person name="Poulsen M."/>
            <person name="Gibbs R.A."/>
            <person name="Schal C."/>
            <person name="Richards S."/>
            <person name="Belles X."/>
            <person name="Korb J."/>
            <person name="Bornberg-Bauer E."/>
        </authorList>
    </citation>
    <scope>NUCLEOTIDE SEQUENCE [LARGE SCALE GENOMIC DNA]</scope>
    <source>
        <tissue evidence="13">Whole body</tissue>
    </source>
</reference>
<evidence type="ECO:0000256" key="12">
    <source>
        <dbReference type="SAM" id="MobiDB-lite"/>
    </source>
</evidence>
<feature type="compositionally biased region" description="Polar residues" evidence="12">
    <location>
        <begin position="186"/>
        <end position="195"/>
    </location>
</feature>
<dbReference type="AlphaFoldDB" id="A0A2J7PBC3"/>
<dbReference type="EMBL" id="NEVH01027114">
    <property type="protein sequence ID" value="PNF13634.1"/>
    <property type="molecule type" value="Genomic_DNA"/>
</dbReference>
<protein>
    <recommendedName>
        <fullName evidence="3">Swi5-dependent recombination DNA repair protein 1 homolog</fullName>
    </recommendedName>
    <alternativeName>
        <fullName evidence="10">Meiosis protein 5 homolog</fullName>
    </alternativeName>
</protein>
<evidence type="ECO:0000313" key="13">
    <source>
        <dbReference type="EMBL" id="PNF13634.1"/>
    </source>
</evidence>
<evidence type="ECO:0000256" key="10">
    <source>
        <dbReference type="ARBA" id="ARBA00033234"/>
    </source>
</evidence>
<gene>
    <name evidence="13" type="ORF">B7P43_G17287</name>
</gene>
<feature type="compositionally biased region" description="Basic and acidic residues" evidence="12">
    <location>
        <begin position="151"/>
        <end position="160"/>
    </location>
</feature>
<keyword evidence="8" id="KW-0234">DNA repair</keyword>
<dbReference type="PANTHER" id="PTHR28643:SF1">
    <property type="entry name" value="SWI5-DEPENDENT RECOMBINATION DNA REPAIR PROTEIN 1 HOMOLOG"/>
    <property type="match status" value="1"/>
</dbReference>
<feature type="coiled-coil region" evidence="11">
    <location>
        <begin position="289"/>
        <end position="323"/>
    </location>
</feature>
<dbReference type="GO" id="GO:0000724">
    <property type="term" value="P:double-strand break repair via homologous recombination"/>
    <property type="evidence" value="ECO:0007669"/>
    <property type="project" value="InterPro"/>
</dbReference>
<evidence type="ECO:0000256" key="8">
    <source>
        <dbReference type="ARBA" id="ARBA00023204"/>
    </source>
</evidence>
<name>A0A2J7PBC3_9NEOP</name>
<keyword evidence="14" id="KW-1185">Reference proteome</keyword>
<evidence type="ECO:0000256" key="6">
    <source>
        <dbReference type="ARBA" id="ARBA00023054"/>
    </source>
</evidence>
<evidence type="ECO:0000256" key="3">
    <source>
        <dbReference type="ARBA" id="ARBA00014688"/>
    </source>
</evidence>
<keyword evidence="6 11" id="KW-0175">Coiled coil</keyword>
<feature type="compositionally biased region" description="Basic and acidic residues" evidence="12">
    <location>
        <begin position="111"/>
        <end position="120"/>
    </location>
</feature>
<evidence type="ECO:0000256" key="4">
    <source>
        <dbReference type="ARBA" id="ARBA00022763"/>
    </source>
</evidence>
<dbReference type="Pfam" id="PF10376">
    <property type="entry name" value="Mei5"/>
    <property type="match status" value="1"/>
</dbReference>
<evidence type="ECO:0000256" key="5">
    <source>
        <dbReference type="ARBA" id="ARBA00023015"/>
    </source>
</evidence>
<comment type="subcellular location">
    <subcellularLocation>
        <location evidence="1">Nucleus</location>
    </subcellularLocation>
</comment>
<dbReference type="InParanoid" id="A0A2J7PBC3"/>
<dbReference type="GO" id="GO:0032798">
    <property type="term" value="C:Swi5-Sfr1 complex"/>
    <property type="evidence" value="ECO:0007669"/>
    <property type="project" value="InterPro"/>
</dbReference>
<keyword evidence="5" id="KW-0805">Transcription regulation</keyword>
<keyword evidence="4" id="KW-0227">DNA damage</keyword>
<evidence type="ECO:0000256" key="2">
    <source>
        <dbReference type="ARBA" id="ARBA00008729"/>
    </source>
</evidence>
<feature type="region of interest" description="Disordered" evidence="12">
    <location>
        <begin position="105"/>
        <end position="201"/>
    </location>
</feature>